<protein>
    <submittedName>
        <fullName evidence="1">Uncharacterized protein</fullName>
    </submittedName>
</protein>
<gene>
    <name evidence="1" type="ORF">H7J73_14775</name>
</gene>
<sequence length="78" mass="8150">MFVIGTLGALVFTGIGVGTGVAIADQPHMENALHDLQTAQSQLQVAEPDKGGHRDNAINLVNQAINEVNLGIQFANGQ</sequence>
<comment type="caution">
    <text evidence="1">The sequence shown here is derived from an EMBL/GenBank/DDBJ whole genome shotgun (WGS) entry which is preliminary data.</text>
</comment>
<dbReference type="Proteomes" id="UP001526201">
    <property type="component" value="Unassembled WGS sequence"/>
</dbReference>
<reference evidence="1 2" key="1">
    <citation type="journal article" date="2022" name="BMC Genomics">
        <title>Comparative genome analysis of mycobacteria focusing on tRNA and non-coding RNA.</title>
        <authorList>
            <person name="Behra P.R.K."/>
            <person name="Pettersson B.M.F."/>
            <person name="Ramesh M."/>
            <person name="Das S."/>
            <person name="Dasgupta S."/>
            <person name="Kirsebom L.A."/>
        </authorList>
    </citation>
    <scope>NUCLEOTIDE SEQUENCE [LARGE SCALE GENOMIC DNA]</scope>
    <source>
        <strain evidence="1 2">DSM 44078</strain>
    </source>
</reference>
<dbReference type="EMBL" id="JACKTY010000029">
    <property type="protein sequence ID" value="MCV7227296.1"/>
    <property type="molecule type" value="Genomic_DNA"/>
</dbReference>
<name>A0ABT3CDG6_9MYCO</name>
<proteinExistence type="predicted"/>
<accession>A0ABT3CDG6</accession>
<evidence type="ECO:0000313" key="1">
    <source>
        <dbReference type="EMBL" id="MCV7227296.1"/>
    </source>
</evidence>
<evidence type="ECO:0000313" key="2">
    <source>
        <dbReference type="Proteomes" id="UP001526201"/>
    </source>
</evidence>
<keyword evidence="2" id="KW-1185">Reference proteome</keyword>
<organism evidence="1 2">
    <name type="scientific">Mycolicibacterium komossense</name>
    <dbReference type="NCBI Taxonomy" id="1779"/>
    <lineage>
        <taxon>Bacteria</taxon>
        <taxon>Bacillati</taxon>
        <taxon>Actinomycetota</taxon>
        <taxon>Actinomycetes</taxon>
        <taxon>Mycobacteriales</taxon>
        <taxon>Mycobacteriaceae</taxon>
        <taxon>Mycolicibacterium</taxon>
    </lineage>
</organism>